<dbReference type="Gene3D" id="1.10.510.10">
    <property type="entry name" value="Transferase(Phosphotransferase) domain 1"/>
    <property type="match status" value="1"/>
</dbReference>
<dbReference type="InterPro" id="IPR000719">
    <property type="entry name" value="Prot_kinase_dom"/>
</dbReference>
<dbReference type="GO" id="GO:0005524">
    <property type="term" value="F:ATP binding"/>
    <property type="evidence" value="ECO:0007669"/>
    <property type="project" value="UniProtKB-KW"/>
</dbReference>
<dbReference type="Proteomes" id="UP000504630">
    <property type="component" value="Unplaced"/>
</dbReference>
<gene>
    <name evidence="9" type="primary">LOC115004893</name>
</gene>
<sequence length="387" mass="44162">MYRSASWPSSSSETRLHHQLPRGHTYLDTLRHVSFGTVVMCKRRDAGQIVDVKTSDHHQDLHQEASMLRHLMLHNLDKCNIITLYDEIFISNRMSLVVEKLDISLHDYLLETQGLVLLEDIRTVIQQMATALAALKRVGVIHGDVTTDNIMMVDRVRQPFRVKLIDFSQAMFSSQAKPGRILQTPQYRAAEIMLGLPFCEAVDIWALGCVMGIMMFGFELFPTTTDYDALLFIIDLLGPPPQHLMKAAQKSKVCFKKTDCGQWRLKTPEEYWGPDLSSHDDRKYTFRSLDEGKMLCLEQDNVTEADERRECMELLKEMVAWDEKERITPADVLNHPFITKSYIHSTSRLSSCPQPAAALDATSIHMDNTELPPNTSGDNKEHLDLSI</sequence>
<keyword evidence="8" id="KW-1185">Reference proteome</keyword>
<name>A0A6J2PBC1_COTGO</name>
<dbReference type="AlphaFoldDB" id="A0A6J2PBC1"/>
<dbReference type="InterPro" id="IPR050494">
    <property type="entry name" value="Ser_Thr_dual-spec_kinase"/>
</dbReference>
<dbReference type="InParanoid" id="A0A6J2PBC1"/>
<dbReference type="GO" id="GO:0005634">
    <property type="term" value="C:nucleus"/>
    <property type="evidence" value="ECO:0007669"/>
    <property type="project" value="TreeGrafter"/>
</dbReference>
<keyword evidence="3" id="KW-0547">Nucleotide-binding</keyword>
<evidence type="ECO:0000256" key="2">
    <source>
        <dbReference type="ARBA" id="ARBA00022679"/>
    </source>
</evidence>
<organism evidence="8 9">
    <name type="scientific">Cottoperca gobio</name>
    <name type="common">Frogmouth</name>
    <name type="synonym">Aphritis gobio</name>
    <dbReference type="NCBI Taxonomy" id="56716"/>
    <lineage>
        <taxon>Eukaryota</taxon>
        <taxon>Metazoa</taxon>
        <taxon>Chordata</taxon>
        <taxon>Craniata</taxon>
        <taxon>Vertebrata</taxon>
        <taxon>Euteleostomi</taxon>
        <taxon>Actinopterygii</taxon>
        <taxon>Neopterygii</taxon>
        <taxon>Teleostei</taxon>
        <taxon>Neoteleostei</taxon>
        <taxon>Acanthomorphata</taxon>
        <taxon>Eupercaria</taxon>
        <taxon>Perciformes</taxon>
        <taxon>Notothenioidei</taxon>
        <taxon>Bovichtidae</taxon>
        <taxon>Cottoperca</taxon>
    </lineage>
</organism>
<dbReference type="KEGG" id="cgob:115004893"/>
<evidence type="ECO:0000259" key="7">
    <source>
        <dbReference type="PROSITE" id="PS50011"/>
    </source>
</evidence>
<dbReference type="InterPro" id="IPR011009">
    <property type="entry name" value="Kinase-like_dom_sf"/>
</dbReference>
<dbReference type="Pfam" id="PF00069">
    <property type="entry name" value="Pkinase"/>
    <property type="match status" value="1"/>
</dbReference>
<evidence type="ECO:0000313" key="9">
    <source>
        <dbReference type="RefSeq" id="XP_029282482.1"/>
    </source>
</evidence>
<dbReference type="PROSITE" id="PS00109">
    <property type="entry name" value="PROTEIN_KINASE_TYR"/>
    <property type="match status" value="1"/>
</dbReference>
<keyword evidence="2" id="KW-0808">Transferase</keyword>
<dbReference type="OrthoDB" id="437530at2759"/>
<dbReference type="PANTHER" id="PTHR24058:SF17">
    <property type="entry name" value="HOMEODOMAIN INTERACTING PROTEIN KINASE, ISOFORM D"/>
    <property type="match status" value="1"/>
</dbReference>
<evidence type="ECO:0000256" key="5">
    <source>
        <dbReference type="ARBA" id="ARBA00022840"/>
    </source>
</evidence>
<dbReference type="GeneID" id="115004893"/>
<dbReference type="GO" id="GO:0004674">
    <property type="term" value="F:protein serine/threonine kinase activity"/>
    <property type="evidence" value="ECO:0007669"/>
    <property type="project" value="UniProtKB-KW"/>
</dbReference>
<feature type="compositionally biased region" description="Basic and acidic residues" evidence="6">
    <location>
        <begin position="378"/>
        <end position="387"/>
    </location>
</feature>
<keyword evidence="1" id="KW-0723">Serine/threonine-protein kinase</keyword>
<reference evidence="9" key="1">
    <citation type="submission" date="2025-08" db="UniProtKB">
        <authorList>
            <consortium name="RefSeq"/>
        </authorList>
    </citation>
    <scope>IDENTIFICATION</scope>
</reference>
<evidence type="ECO:0000256" key="6">
    <source>
        <dbReference type="SAM" id="MobiDB-lite"/>
    </source>
</evidence>
<dbReference type="PANTHER" id="PTHR24058">
    <property type="entry name" value="DUAL SPECIFICITY PROTEIN KINASE"/>
    <property type="match status" value="1"/>
</dbReference>
<accession>A0A6J2PBC1</accession>
<proteinExistence type="predicted"/>
<feature type="domain" description="Protein kinase" evidence="7">
    <location>
        <begin position="24"/>
        <end position="338"/>
    </location>
</feature>
<evidence type="ECO:0000256" key="3">
    <source>
        <dbReference type="ARBA" id="ARBA00022741"/>
    </source>
</evidence>
<keyword evidence="4" id="KW-0418">Kinase</keyword>
<dbReference type="Gene3D" id="3.30.200.20">
    <property type="entry name" value="Phosphorylase Kinase, domain 1"/>
    <property type="match status" value="1"/>
</dbReference>
<keyword evidence="5" id="KW-0067">ATP-binding</keyword>
<dbReference type="RefSeq" id="XP_029282482.1">
    <property type="nucleotide sequence ID" value="XM_029426622.1"/>
</dbReference>
<dbReference type="PROSITE" id="PS50011">
    <property type="entry name" value="PROTEIN_KINASE_DOM"/>
    <property type="match status" value="1"/>
</dbReference>
<evidence type="ECO:0000313" key="8">
    <source>
        <dbReference type="Proteomes" id="UP000504630"/>
    </source>
</evidence>
<evidence type="ECO:0000256" key="1">
    <source>
        <dbReference type="ARBA" id="ARBA00022527"/>
    </source>
</evidence>
<dbReference type="InterPro" id="IPR008266">
    <property type="entry name" value="Tyr_kinase_AS"/>
</dbReference>
<dbReference type="GO" id="GO:0004713">
    <property type="term" value="F:protein tyrosine kinase activity"/>
    <property type="evidence" value="ECO:0007669"/>
    <property type="project" value="TreeGrafter"/>
</dbReference>
<dbReference type="SUPFAM" id="SSF56112">
    <property type="entry name" value="Protein kinase-like (PK-like)"/>
    <property type="match status" value="1"/>
</dbReference>
<dbReference type="GO" id="GO:0005737">
    <property type="term" value="C:cytoplasm"/>
    <property type="evidence" value="ECO:0007669"/>
    <property type="project" value="TreeGrafter"/>
</dbReference>
<evidence type="ECO:0000256" key="4">
    <source>
        <dbReference type="ARBA" id="ARBA00022777"/>
    </source>
</evidence>
<feature type="region of interest" description="Disordered" evidence="6">
    <location>
        <begin position="366"/>
        <end position="387"/>
    </location>
</feature>
<protein>
    <submittedName>
        <fullName evidence="9">Homeodomain-interacting protein kinase 2-like</fullName>
    </submittedName>
</protein>